<reference evidence="1 2" key="1">
    <citation type="submission" date="2020-05" db="EMBL/GenBank/DDBJ databases">
        <title>Draft genome sequence of Desulfovibrio sp. strain HN2T.</title>
        <authorList>
            <person name="Ueno A."/>
            <person name="Tamazawa S."/>
            <person name="Tamamura S."/>
            <person name="Murakami T."/>
            <person name="Kiyama T."/>
            <person name="Inomata H."/>
            <person name="Amano Y."/>
            <person name="Miyakawa K."/>
            <person name="Tamaki H."/>
            <person name="Naganuma T."/>
            <person name="Kaneko K."/>
        </authorList>
    </citation>
    <scope>NUCLEOTIDE SEQUENCE [LARGE SCALE GENOMIC DNA]</scope>
    <source>
        <strain evidence="1 2">HN2</strain>
    </source>
</reference>
<evidence type="ECO:0000313" key="1">
    <source>
        <dbReference type="EMBL" id="GFM34261.1"/>
    </source>
</evidence>
<dbReference type="Proteomes" id="UP000503840">
    <property type="component" value="Unassembled WGS sequence"/>
</dbReference>
<comment type="caution">
    <text evidence="1">The sequence shown here is derived from an EMBL/GenBank/DDBJ whole genome shotgun (WGS) entry which is preliminary data.</text>
</comment>
<proteinExistence type="predicted"/>
<dbReference type="RefSeq" id="WP_174405868.1">
    <property type="nucleotide sequence ID" value="NZ_BLVO01000013.1"/>
</dbReference>
<dbReference type="EMBL" id="BLVO01000013">
    <property type="protein sequence ID" value="GFM34261.1"/>
    <property type="molecule type" value="Genomic_DNA"/>
</dbReference>
<accession>A0A7J0BLZ7</accession>
<name>A0A7J0BLZ7_9BACT</name>
<dbReference type="AlphaFoldDB" id="A0A7J0BLZ7"/>
<evidence type="ECO:0000313" key="2">
    <source>
        <dbReference type="Proteomes" id="UP000503840"/>
    </source>
</evidence>
<protein>
    <submittedName>
        <fullName evidence="1">Uncharacterized protein</fullName>
    </submittedName>
</protein>
<keyword evidence="2" id="KW-1185">Reference proteome</keyword>
<gene>
    <name evidence="1" type="ORF">DSM101010T_26260</name>
</gene>
<sequence length="303" mass="34909">MIDNIPTAQDFHDSGKELLAYAWDIVASLLMDLKEVYPPDFEDEEREYWEASKRHLNTAVSIMQQGTEFLLKGEIANVSPYILIAGNPSSWPTPYSDAKLHFNEFRTIDSQDLIKVHDTVCEREMPKDFTSNYNNLRIIRNVIMHSVKKDITLTAIDIIETVLYIHNTFLKNESWLQLRLDYLSRKPNHLLGGNDYDIDIMCIETELIIDLLPPSVVKKYFNIVKSRRAYLCPKCYNDAKKDFDFESKLARLTSRSKDCTTIYCPVCDETHNVIREKCSSCPGNVLSDEGICLTCEEDNTPTD</sequence>
<organism evidence="1 2">
    <name type="scientific">Desulfovibrio subterraneus</name>
    <dbReference type="NCBI Taxonomy" id="2718620"/>
    <lineage>
        <taxon>Bacteria</taxon>
        <taxon>Pseudomonadati</taxon>
        <taxon>Thermodesulfobacteriota</taxon>
        <taxon>Desulfovibrionia</taxon>
        <taxon>Desulfovibrionales</taxon>
        <taxon>Desulfovibrionaceae</taxon>
        <taxon>Desulfovibrio</taxon>
    </lineage>
</organism>